<dbReference type="EMBL" id="HG916852">
    <property type="protein sequence ID" value="CDM59393.1"/>
    <property type="molecule type" value="Genomic_DNA"/>
</dbReference>
<feature type="region of interest" description="Disordered" evidence="1">
    <location>
        <begin position="1"/>
        <end position="27"/>
    </location>
</feature>
<dbReference type="KEGG" id="rhl:LPU83_3750"/>
<name>W6RKG8_9HYPH</name>
<evidence type="ECO:0000313" key="3">
    <source>
        <dbReference type="Proteomes" id="UP000019443"/>
    </source>
</evidence>
<sequence length="84" mass="9078">MTRRTVQIRPPKRTNSPHKPGFLGTTALSDRSGTIAATSSPSRLFHKAAHVVVFPKKSKRIPGFSGASDTGLRRAIEACHPRSS</sequence>
<protein>
    <submittedName>
        <fullName evidence="2">Uncharacterized protein</fullName>
    </submittedName>
</protein>
<dbReference type="HOGENOM" id="CLU_2525276_0_0_5"/>
<reference evidence="2" key="1">
    <citation type="submission" date="2013-11" db="EMBL/GenBank/DDBJ databases">
        <title>Draft genome sequence of the broad-host-range Rhizobium sp. LPU83 strain, a member of the low-genetic diversity Oregon-like Rhizobium sp. group.</title>
        <authorList>
            <person name="Wibberg D."/>
            <person name="Puehler A."/>
            <person name="Schlueter A."/>
        </authorList>
    </citation>
    <scope>NUCLEOTIDE SEQUENCE [LARGE SCALE GENOMIC DNA]</scope>
    <source>
        <strain evidence="2">LPU83</strain>
    </source>
</reference>
<dbReference type="AlphaFoldDB" id="W6RKG8"/>
<evidence type="ECO:0000313" key="2">
    <source>
        <dbReference type="EMBL" id="CDM59393.1"/>
    </source>
</evidence>
<gene>
    <name evidence="2" type="ORF">LPU83_3750</name>
</gene>
<proteinExistence type="predicted"/>
<accession>W6RKG8</accession>
<keyword evidence="3" id="KW-1185">Reference proteome</keyword>
<dbReference type="Proteomes" id="UP000019443">
    <property type="component" value="Chromosome"/>
</dbReference>
<evidence type="ECO:0000256" key="1">
    <source>
        <dbReference type="SAM" id="MobiDB-lite"/>
    </source>
</evidence>
<organism evidence="2 3">
    <name type="scientific">Rhizobium favelukesii</name>
    <dbReference type="NCBI Taxonomy" id="348824"/>
    <lineage>
        <taxon>Bacteria</taxon>
        <taxon>Pseudomonadati</taxon>
        <taxon>Pseudomonadota</taxon>
        <taxon>Alphaproteobacteria</taxon>
        <taxon>Hyphomicrobiales</taxon>
        <taxon>Rhizobiaceae</taxon>
        <taxon>Rhizobium/Agrobacterium group</taxon>
        <taxon>Rhizobium</taxon>
    </lineage>
</organism>